<reference evidence="2 3" key="1">
    <citation type="journal article" date="2012" name="J. Bacteriol.">
        <title>Draft genome sequence of Streptomyces globisporus C-1027, which produces an antitumor antibiotic consisting of a nine-membered enediyne with a chromoprotein.</title>
        <authorList>
            <person name="Wang L."/>
            <person name="Wang S."/>
            <person name="He Q."/>
            <person name="Yu T."/>
            <person name="Li Q."/>
            <person name="Hong B."/>
        </authorList>
    </citation>
    <scope>NUCLEOTIDE SEQUENCE [LARGE SCALE GENOMIC DNA]</scope>
    <source>
        <strain evidence="2 3">C-1027</strain>
    </source>
</reference>
<dbReference type="Proteomes" id="UP000064183">
    <property type="component" value="Chromosome"/>
</dbReference>
<protein>
    <submittedName>
        <fullName evidence="2">Bifunctional protein</fullName>
    </submittedName>
</protein>
<evidence type="ECO:0000313" key="3">
    <source>
        <dbReference type="Proteomes" id="UP000064183"/>
    </source>
</evidence>
<accession>A0A0U3M913</accession>
<proteinExistence type="predicted"/>
<dbReference type="AlphaFoldDB" id="A0A0U3M913"/>
<organism evidence="2 3">
    <name type="scientific">Streptomyces globisporus C-1027</name>
    <dbReference type="NCBI Taxonomy" id="1172567"/>
    <lineage>
        <taxon>Bacteria</taxon>
        <taxon>Bacillati</taxon>
        <taxon>Actinomycetota</taxon>
        <taxon>Actinomycetes</taxon>
        <taxon>Kitasatosporales</taxon>
        <taxon>Streptomycetaceae</taxon>
        <taxon>Streptomyces</taxon>
    </lineage>
</organism>
<feature type="region of interest" description="Disordered" evidence="1">
    <location>
        <begin position="393"/>
        <end position="418"/>
    </location>
</feature>
<gene>
    <name evidence="2" type="ORF">WQO_20345</name>
</gene>
<dbReference type="EMBL" id="CP013738">
    <property type="protein sequence ID" value="ALU98211.1"/>
    <property type="molecule type" value="Genomic_DNA"/>
</dbReference>
<name>A0A0U3M913_STRGL</name>
<evidence type="ECO:0000313" key="2">
    <source>
        <dbReference type="EMBL" id="ALU98211.1"/>
    </source>
</evidence>
<sequence length="418" mass="45235">MLPLGLALITWSAALYVTAPDMPELEQVELTVLEEEPDGTCRVAWADPFAFDDEREAPYRCDAGRSSSLKAPEYDPDTGLGWDSGFVVAEGPDKGELYSLDEDGKARDEQIERSDGFVTAGLVLTITGLAGGNIRSARRIRGVRPGVLRRATELKEAADAVARDHRRALEAVRAAWAPLHRELVDGELGRIPVSRMRGLAEERLRARELEEGGVRTVRDVLDAGTWALAQFLGMERDMADETVAEARRTADAVGREVAVRFDARGPEPRTTALLAALRVLVDAGPDAREAGRTGEELAARLEPLLTTAEPAAGVREMLRTGTYERDDVLAAVTKLRLVLAEAGREGLAERFAQASVDLLRGPDAGADELATWADFESRPQAYYAALAEAVEDTDHAEGRASARTPDGAGLTGSRRRRG</sequence>
<evidence type="ECO:0000256" key="1">
    <source>
        <dbReference type="SAM" id="MobiDB-lite"/>
    </source>
</evidence>
<dbReference type="STRING" id="1172567.WQO_20345"/>
<dbReference type="KEGG" id="sgb:WQO_20345"/>